<dbReference type="GO" id="GO:0006351">
    <property type="term" value="P:DNA-templated transcription"/>
    <property type="evidence" value="ECO:0007669"/>
    <property type="project" value="InterPro"/>
</dbReference>
<evidence type="ECO:0000256" key="6">
    <source>
        <dbReference type="SAM" id="MobiDB-lite"/>
    </source>
</evidence>
<name>A0A8H6JRA1_9PEZI</name>
<dbReference type="InterPro" id="IPR051127">
    <property type="entry name" value="Fungal_SecMet_Regulators"/>
</dbReference>
<feature type="compositionally biased region" description="Polar residues" evidence="6">
    <location>
        <begin position="97"/>
        <end position="107"/>
    </location>
</feature>
<feature type="compositionally biased region" description="Low complexity" evidence="6">
    <location>
        <begin position="82"/>
        <end position="91"/>
    </location>
</feature>
<evidence type="ECO:0000256" key="1">
    <source>
        <dbReference type="ARBA" id="ARBA00022723"/>
    </source>
</evidence>
<keyword evidence="5" id="KW-0539">Nucleus</keyword>
<dbReference type="GO" id="GO:0008270">
    <property type="term" value="F:zinc ion binding"/>
    <property type="evidence" value="ECO:0007669"/>
    <property type="project" value="InterPro"/>
</dbReference>
<keyword evidence="1" id="KW-0479">Metal-binding</keyword>
<dbReference type="GO" id="GO:0000978">
    <property type="term" value="F:RNA polymerase II cis-regulatory region sequence-specific DNA binding"/>
    <property type="evidence" value="ECO:0007669"/>
    <property type="project" value="TreeGrafter"/>
</dbReference>
<dbReference type="CDD" id="cd00067">
    <property type="entry name" value="GAL4"/>
    <property type="match status" value="1"/>
</dbReference>
<dbReference type="PROSITE" id="PS00463">
    <property type="entry name" value="ZN2_CY6_FUNGAL_1"/>
    <property type="match status" value="1"/>
</dbReference>
<dbReference type="SMART" id="SM00066">
    <property type="entry name" value="GAL4"/>
    <property type="match status" value="1"/>
</dbReference>
<dbReference type="GO" id="GO:0005634">
    <property type="term" value="C:nucleus"/>
    <property type="evidence" value="ECO:0007669"/>
    <property type="project" value="TreeGrafter"/>
</dbReference>
<reference evidence="8" key="1">
    <citation type="journal article" date="2020" name="Phytopathology">
        <title>Genome Sequence Resources of Colletotrichum truncatum, C. plurivorum, C. musicola, and C. sojae: Four Species Pathogenic to Soybean (Glycine max).</title>
        <authorList>
            <person name="Rogerio F."/>
            <person name="Boufleur T.R."/>
            <person name="Ciampi-Guillardi M."/>
            <person name="Sukno S.A."/>
            <person name="Thon M.R."/>
            <person name="Massola Junior N.S."/>
            <person name="Baroncelli R."/>
        </authorList>
    </citation>
    <scope>NUCLEOTIDE SEQUENCE</scope>
    <source>
        <strain evidence="8">LFN00145</strain>
    </source>
</reference>
<dbReference type="Pfam" id="PF04082">
    <property type="entry name" value="Fungal_trans"/>
    <property type="match status" value="1"/>
</dbReference>
<evidence type="ECO:0000256" key="3">
    <source>
        <dbReference type="ARBA" id="ARBA00023125"/>
    </source>
</evidence>
<dbReference type="Pfam" id="PF00172">
    <property type="entry name" value="Zn_clus"/>
    <property type="match status" value="1"/>
</dbReference>
<dbReference type="CDD" id="cd12148">
    <property type="entry name" value="fungal_TF_MHR"/>
    <property type="match status" value="1"/>
</dbReference>
<dbReference type="Proteomes" id="UP000654918">
    <property type="component" value="Unassembled WGS sequence"/>
</dbReference>
<dbReference type="Gene3D" id="4.10.240.10">
    <property type="entry name" value="Zn(2)-C6 fungal-type DNA-binding domain"/>
    <property type="match status" value="1"/>
</dbReference>
<evidence type="ECO:0000313" key="8">
    <source>
        <dbReference type="EMBL" id="KAF6817365.1"/>
    </source>
</evidence>
<organism evidence="8 9">
    <name type="scientific">Colletotrichum plurivorum</name>
    <dbReference type="NCBI Taxonomy" id="2175906"/>
    <lineage>
        <taxon>Eukaryota</taxon>
        <taxon>Fungi</taxon>
        <taxon>Dikarya</taxon>
        <taxon>Ascomycota</taxon>
        <taxon>Pezizomycotina</taxon>
        <taxon>Sordariomycetes</taxon>
        <taxon>Hypocreomycetidae</taxon>
        <taxon>Glomerellales</taxon>
        <taxon>Glomerellaceae</taxon>
        <taxon>Colletotrichum</taxon>
        <taxon>Colletotrichum orchidearum species complex</taxon>
    </lineage>
</organism>
<dbReference type="SUPFAM" id="SSF57701">
    <property type="entry name" value="Zn2/Cys6 DNA-binding domain"/>
    <property type="match status" value="1"/>
</dbReference>
<dbReference type="InterPro" id="IPR007219">
    <property type="entry name" value="XnlR_reg_dom"/>
</dbReference>
<evidence type="ECO:0000313" key="9">
    <source>
        <dbReference type="Proteomes" id="UP000654918"/>
    </source>
</evidence>
<keyword evidence="9" id="KW-1185">Reference proteome</keyword>
<feature type="compositionally biased region" description="Basic and acidic residues" evidence="6">
    <location>
        <begin position="175"/>
        <end position="184"/>
    </location>
</feature>
<dbReference type="AlphaFoldDB" id="A0A8H6JRA1"/>
<dbReference type="InterPro" id="IPR036864">
    <property type="entry name" value="Zn2-C6_fun-type_DNA-bd_sf"/>
</dbReference>
<keyword evidence="3" id="KW-0238">DNA-binding</keyword>
<feature type="region of interest" description="Disordered" evidence="6">
    <location>
        <begin position="70"/>
        <end position="208"/>
    </location>
</feature>
<dbReference type="GO" id="GO:0000435">
    <property type="term" value="P:positive regulation of transcription from RNA polymerase II promoter by galactose"/>
    <property type="evidence" value="ECO:0007669"/>
    <property type="project" value="TreeGrafter"/>
</dbReference>
<feature type="compositionally biased region" description="Polar residues" evidence="6">
    <location>
        <begin position="128"/>
        <end position="143"/>
    </location>
</feature>
<evidence type="ECO:0000259" key="7">
    <source>
        <dbReference type="PROSITE" id="PS50048"/>
    </source>
</evidence>
<dbReference type="PROSITE" id="PS50048">
    <property type="entry name" value="ZN2_CY6_FUNGAL_2"/>
    <property type="match status" value="1"/>
</dbReference>
<dbReference type="PANTHER" id="PTHR47424:SF3">
    <property type="entry name" value="REGULATORY PROTEIN GAL4"/>
    <property type="match status" value="1"/>
</dbReference>
<dbReference type="SMART" id="SM00906">
    <property type="entry name" value="Fungal_trans"/>
    <property type="match status" value="1"/>
</dbReference>
<evidence type="ECO:0000256" key="2">
    <source>
        <dbReference type="ARBA" id="ARBA00023015"/>
    </source>
</evidence>
<protein>
    <submittedName>
        <fullName evidence="8">Transcriptional regulatory protein</fullName>
    </submittedName>
</protein>
<dbReference type="InterPro" id="IPR001138">
    <property type="entry name" value="Zn2Cys6_DnaBD"/>
</dbReference>
<dbReference type="PANTHER" id="PTHR47424">
    <property type="entry name" value="REGULATORY PROTEIN GAL4"/>
    <property type="match status" value="1"/>
</dbReference>
<feature type="domain" description="Zn(2)-C6 fungal-type" evidence="7">
    <location>
        <begin position="17"/>
        <end position="49"/>
    </location>
</feature>
<keyword evidence="4" id="KW-0804">Transcription</keyword>
<proteinExistence type="predicted"/>
<dbReference type="EMBL" id="WIGO01000319">
    <property type="protein sequence ID" value="KAF6817365.1"/>
    <property type="molecule type" value="Genomic_DNA"/>
</dbReference>
<accession>A0A8H6JRA1</accession>
<sequence>MSSVQVPPRKRRKTQLACNPCRARKSGCDGARPVCSACRTKGLQQQCAYQESVLRTSSRPTLSELHQRLQRLESSPAPPGLPSAGVSGVSPLPGLTASGSVPESPVSTGIGPGLGITSPPGAGRGPAKTSSAHGANHQQTTTSSHDDETVYGPSSNISFLRQVTQAADPRNSSHSPDDEQDKATDSTPTVLGFSAAQPKSPDPPPEPLMLPERWLADDLLASFWEFVHPVFPILHRPSFAASYDALWQPGHGRGRHDFKDVVFHSMLSIVLALGAQRTAEQVSMADKFYRQSIRLVSVDALDHSSLQVVQLLLLRGVYLHYTSYADRCWNTVGLALRVAQGLGLHREGNGKASQLRREMRRRVWHCCLTLDRLTATTFGRPVLISRPNSIPVPAAIDDEYLSETAEGAQPPGRPSYLVFFVHSVALFNVLGDVLAKFYEDADDHAAVETAQSLSDVLRLSSRLDDLSESFPSYLREEVGLTEYDEDLAACLQMQANILKSRVLWIRLLLLRPLLLAEARRDAHSRIATPQSPPSGTLWESLGRAANALCVDTAHAVLQEMYEKLGSVRQNSAWHVLLFTFAAASTLVVATLCPDLKVSFDTKPTRTSWDRALRIFKFHKKHVASAARGIDVLEKFRASVVAVSEQEVRLGKHGIHREKVCEAILTKTDRIVCEERNQETQGEGGDTLLPFNSLPASNQTPMTQDLSDFLNSDLLNESWFNMQGIDFGSWSVFQ</sequence>
<gene>
    <name evidence="8" type="ORF">CPLU01_13611</name>
</gene>
<evidence type="ECO:0000256" key="5">
    <source>
        <dbReference type="ARBA" id="ARBA00023242"/>
    </source>
</evidence>
<feature type="compositionally biased region" description="Polar residues" evidence="6">
    <location>
        <begin position="152"/>
        <end position="174"/>
    </location>
</feature>
<comment type="caution">
    <text evidence="8">The sequence shown here is derived from an EMBL/GenBank/DDBJ whole genome shotgun (WGS) entry which is preliminary data.</text>
</comment>
<dbReference type="GO" id="GO:0000981">
    <property type="term" value="F:DNA-binding transcription factor activity, RNA polymerase II-specific"/>
    <property type="evidence" value="ECO:0007669"/>
    <property type="project" value="InterPro"/>
</dbReference>
<evidence type="ECO:0000256" key="4">
    <source>
        <dbReference type="ARBA" id="ARBA00023163"/>
    </source>
</evidence>
<keyword evidence="2" id="KW-0805">Transcription regulation</keyword>